<dbReference type="EMBL" id="JAACFV010000070">
    <property type="protein sequence ID" value="KAF7507353.1"/>
    <property type="molecule type" value="Genomic_DNA"/>
</dbReference>
<keyword evidence="1" id="KW-0472">Membrane</keyword>
<feature type="transmembrane region" description="Helical" evidence="1">
    <location>
        <begin position="192"/>
        <end position="216"/>
    </location>
</feature>
<sequence length="497" mass="55391">MTLPISLFTLASGFQSSEEDVIKKKPARVLVANTILSLPGCQESLAEKEFILSPEKGAHSYMWLRHYFFTMYWRLFSVVFIGNLVTILTIFAYRRTLDNLQLSDLATATASNITVALLMRQEYVINLLFTVAYAVPTWMPLWIRRNCAKVFHIGGIHSSAGVAAVFWFVTLTVTTTIGLVAPERISLGKTNLAIVLIVYMILALCISILVTAYPSFRAKHHDIFERTHRFAGWSILALFWILTVLSADASRGHLPLSKALTSDPTLYLLIISTISVILPWLRLRKVLVRSEVLSSHAIRLHFSYTNTYPGTTIRISERPLVEWHAFATIAKPEVDGFSVVVSNAGDWTRRQIGLAPERLWVRGIPACAVLTIVPLFKRVVLVATGSGIGPCLPVLLAKKVPMRVFWSTPNPEQTFGEEIIASVRAADPHAVIWNTRKQGRPDMVREAWKLVAESGTTSNGRYEVEAVCIIANKKVTQMVVRGMEVRGLAAFGPIFDS</sequence>
<feature type="transmembrane region" description="Helical" evidence="1">
    <location>
        <begin position="228"/>
        <end position="245"/>
    </location>
</feature>
<feature type="transmembrane region" description="Helical" evidence="1">
    <location>
        <begin position="265"/>
        <end position="283"/>
    </location>
</feature>
<dbReference type="InterPro" id="IPR052979">
    <property type="entry name" value="Adenylate-forming_domain"/>
</dbReference>
<dbReference type="PANTHER" id="PTHR33927">
    <property type="entry name" value="TRANSMEMBRANE PROTEIN"/>
    <property type="match status" value="1"/>
</dbReference>
<dbReference type="SUPFAM" id="SSF52343">
    <property type="entry name" value="Ferredoxin reductase-like, C-terminal NADP-linked domain"/>
    <property type="match status" value="1"/>
</dbReference>
<reference evidence="2" key="1">
    <citation type="submission" date="2020-02" db="EMBL/GenBank/DDBJ databases">
        <authorList>
            <person name="Palmer J.M."/>
        </authorList>
    </citation>
    <scope>NUCLEOTIDE SEQUENCE</scope>
    <source>
        <strain evidence="2">EPUS1.4</strain>
        <tissue evidence="2">Thallus</tissue>
    </source>
</reference>
<keyword evidence="1" id="KW-0812">Transmembrane</keyword>
<dbReference type="Proteomes" id="UP000606974">
    <property type="component" value="Unassembled WGS sequence"/>
</dbReference>
<keyword evidence="3" id="KW-1185">Reference proteome</keyword>
<accession>A0A8H7AEB1</accession>
<dbReference type="InterPro" id="IPR039261">
    <property type="entry name" value="FNR_nucleotide-bd"/>
</dbReference>
<protein>
    <submittedName>
        <fullName evidence="2">Uncharacterized protein</fullName>
    </submittedName>
</protein>
<evidence type="ECO:0000313" key="3">
    <source>
        <dbReference type="Proteomes" id="UP000606974"/>
    </source>
</evidence>
<keyword evidence="1" id="KW-1133">Transmembrane helix</keyword>
<name>A0A8H7AEB1_9EURO</name>
<feature type="transmembrane region" description="Helical" evidence="1">
    <location>
        <begin position="123"/>
        <end position="143"/>
    </location>
</feature>
<gene>
    <name evidence="2" type="ORF">GJ744_010670</name>
</gene>
<organism evidence="2 3">
    <name type="scientific">Endocarpon pusillum</name>
    <dbReference type="NCBI Taxonomy" id="364733"/>
    <lineage>
        <taxon>Eukaryota</taxon>
        <taxon>Fungi</taxon>
        <taxon>Dikarya</taxon>
        <taxon>Ascomycota</taxon>
        <taxon>Pezizomycotina</taxon>
        <taxon>Eurotiomycetes</taxon>
        <taxon>Chaetothyriomycetidae</taxon>
        <taxon>Verrucariales</taxon>
        <taxon>Verrucariaceae</taxon>
        <taxon>Endocarpon</taxon>
    </lineage>
</organism>
<dbReference type="PANTHER" id="PTHR33927:SF5">
    <property type="entry name" value="ENZYME, PUTATIVE (AFU_ORTHOLOGUE AFUA_8G01222)-RELATED"/>
    <property type="match status" value="1"/>
</dbReference>
<feature type="transmembrane region" description="Helical" evidence="1">
    <location>
        <begin position="155"/>
        <end position="180"/>
    </location>
</feature>
<evidence type="ECO:0000256" key="1">
    <source>
        <dbReference type="SAM" id="Phobius"/>
    </source>
</evidence>
<comment type="caution">
    <text evidence="2">The sequence shown here is derived from an EMBL/GenBank/DDBJ whole genome shotgun (WGS) entry which is preliminary data.</text>
</comment>
<proteinExistence type="predicted"/>
<feature type="transmembrane region" description="Helical" evidence="1">
    <location>
        <begin position="72"/>
        <end position="93"/>
    </location>
</feature>
<dbReference type="AlphaFoldDB" id="A0A8H7AEB1"/>
<evidence type="ECO:0000313" key="2">
    <source>
        <dbReference type="EMBL" id="KAF7507353.1"/>
    </source>
</evidence>
<dbReference type="OrthoDB" id="3142841at2759"/>